<organism evidence="3 4">
    <name type="scientific">Photobacterium aphoticum</name>
    <dbReference type="NCBI Taxonomy" id="754436"/>
    <lineage>
        <taxon>Bacteria</taxon>
        <taxon>Pseudomonadati</taxon>
        <taxon>Pseudomonadota</taxon>
        <taxon>Gammaproteobacteria</taxon>
        <taxon>Vibrionales</taxon>
        <taxon>Vibrionaceae</taxon>
        <taxon>Photobacterium</taxon>
    </lineage>
</organism>
<dbReference type="GO" id="GO:0005886">
    <property type="term" value="C:plasma membrane"/>
    <property type="evidence" value="ECO:0007669"/>
    <property type="project" value="TreeGrafter"/>
</dbReference>
<evidence type="ECO:0000259" key="2">
    <source>
        <dbReference type="Pfam" id="PF07662"/>
    </source>
</evidence>
<dbReference type="PANTHER" id="PTHR10590:SF4">
    <property type="entry name" value="SOLUTE CARRIER FAMILY 28 MEMBER 3"/>
    <property type="match status" value="1"/>
</dbReference>
<proteinExistence type="predicted"/>
<dbReference type="EMBL" id="BBMN01000009">
    <property type="protein sequence ID" value="GAL06089.1"/>
    <property type="molecule type" value="Genomic_DNA"/>
</dbReference>
<dbReference type="Proteomes" id="UP000029227">
    <property type="component" value="Unassembled WGS sequence"/>
</dbReference>
<evidence type="ECO:0000313" key="4">
    <source>
        <dbReference type="Proteomes" id="UP000029227"/>
    </source>
</evidence>
<sequence length="63" mass="6524">MIGIPWNEATIAGAFLGQKIAMNEFVAFANMGGVEMSARSTAIMTIALCGFANIGSVAWCVAP</sequence>
<dbReference type="Pfam" id="PF07662">
    <property type="entry name" value="Nucleos_tra2_C"/>
    <property type="match status" value="1"/>
</dbReference>
<dbReference type="GO" id="GO:0015293">
    <property type="term" value="F:symporter activity"/>
    <property type="evidence" value="ECO:0007669"/>
    <property type="project" value="TreeGrafter"/>
</dbReference>
<feature type="transmembrane region" description="Helical" evidence="1">
    <location>
        <begin position="41"/>
        <end position="62"/>
    </location>
</feature>
<reference evidence="3 4" key="1">
    <citation type="journal article" date="2014" name="Genome Announc.">
        <title>Draft Genome Sequences of Two Vibrionaceae Species, Vibrio ponticus C121 and Photobacterium aphoticum C119, Isolated as Coral Reef Microbiota.</title>
        <authorList>
            <person name="Al-saari N."/>
            <person name="Meirelles P.M."/>
            <person name="Mino S."/>
            <person name="Suda W."/>
            <person name="Oshima K."/>
            <person name="Hattori M."/>
            <person name="Ohkuma M."/>
            <person name="Thompson F.L."/>
            <person name="Gomez-Gil B."/>
            <person name="Sawabe T."/>
            <person name="Sawabe T."/>
        </authorList>
    </citation>
    <scope>NUCLEOTIDE SEQUENCE [LARGE SCALE GENOMIC DNA]</scope>
    <source>
        <strain evidence="3 4">JCM 19237</strain>
    </source>
</reference>
<accession>A0A090QW55</accession>
<keyword evidence="1" id="KW-0812">Transmembrane</keyword>
<feature type="domain" description="Concentrative nucleoside transporter C-terminal" evidence="2">
    <location>
        <begin position="1"/>
        <end position="61"/>
    </location>
</feature>
<gene>
    <name evidence="3" type="ORF">JCM19237_1729</name>
</gene>
<dbReference type="AlphaFoldDB" id="A0A090QW55"/>
<evidence type="ECO:0000256" key="1">
    <source>
        <dbReference type="SAM" id="Phobius"/>
    </source>
</evidence>
<dbReference type="STRING" id="754436.JCM19237_1729"/>
<dbReference type="PANTHER" id="PTHR10590">
    <property type="entry name" value="SODIUM/NUCLEOSIDE COTRANSPORTER"/>
    <property type="match status" value="1"/>
</dbReference>
<dbReference type="GO" id="GO:0005337">
    <property type="term" value="F:nucleoside transmembrane transporter activity"/>
    <property type="evidence" value="ECO:0007669"/>
    <property type="project" value="InterPro"/>
</dbReference>
<protein>
    <submittedName>
        <fullName evidence="3">Nucleoside permease NupC</fullName>
    </submittedName>
</protein>
<keyword evidence="1" id="KW-1133">Transmembrane helix</keyword>
<evidence type="ECO:0000313" key="3">
    <source>
        <dbReference type="EMBL" id="GAL06089.1"/>
    </source>
</evidence>
<keyword evidence="1" id="KW-0472">Membrane</keyword>
<name>A0A090QW55_9GAMM</name>
<dbReference type="InterPro" id="IPR008276">
    <property type="entry name" value="C_nuclsd_transpt"/>
</dbReference>
<dbReference type="eggNOG" id="COG1972">
    <property type="taxonomic scope" value="Bacteria"/>
</dbReference>
<dbReference type="InterPro" id="IPR011657">
    <property type="entry name" value="CNT_C_dom"/>
</dbReference>
<comment type="caution">
    <text evidence="3">The sequence shown here is derived from an EMBL/GenBank/DDBJ whole genome shotgun (WGS) entry which is preliminary data.</text>
</comment>